<dbReference type="OrthoDB" id="5428863at2759"/>
<organism evidence="2 3">
    <name type="scientific">Hyaloscypha variabilis (strain UAMH 11265 / GT02V1 / F)</name>
    <name type="common">Meliniomyces variabilis</name>
    <dbReference type="NCBI Taxonomy" id="1149755"/>
    <lineage>
        <taxon>Eukaryota</taxon>
        <taxon>Fungi</taxon>
        <taxon>Dikarya</taxon>
        <taxon>Ascomycota</taxon>
        <taxon>Pezizomycotina</taxon>
        <taxon>Leotiomycetes</taxon>
        <taxon>Helotiales</taxon>
        <taxon>Hyaloscyphaceae</taxon>
        <taxon>Hyaloscypha</taxon>
        <taxon>Hyaloscypha variabilis</taxon>
    </lineage>
</organism>
<proteinExistence type="predicted"/>
<feature type="non-terminal residue" evidence="2">
    <location>
        <position position="1"/>
    </location>
</feature>
<reference evidence="2 3" key="1">
    <citation type="submission" date="2016-04" db="EMBL/GenBank/DDBJ databases">
        <title>A degradative enzymes factory behind the ericoid mycorrhizal symbiosis.</title>
        <authorList>
            <consortium name="DOE Joint Genome Institute"/>
            <person name="Martino E."/>
            <person name="Morin E."/>
            <person name="Grelet G."/>
            <person name="Kuo A."/>
            <person name="Kohler A."/>
            <person name="Daghino S."/>
            <person name="Barry K."/>
            <person name="Choi C."/>
            <person name="Cichocki N."/>
            <person name="Clum A."/>
            <person name="Copeland A."/>
            <person name="Hainaut M."/>
            <person name="Haridas S."/>
            <person name="Labutti K."/>
            <person name="Lindquist E."/>
            <person name="Lipzen A."/>
            <person name="Khouja H.-R."/>
            <person name="Murat C."/>
            <person name="Ohm R."/>
            <person name="Olson A."/>
            <person name="Spatafora J."/>
            <person name="Veneault-Fourrey C."/>
            <person name="Henrissat B."/>
            <person name="Grigoriev I."/>
            <person name="Martin F."/>
            <person name="Perotto S."/>
        </authorList>
    </citation>
    <scope>NUCLEOTIDE SEQUENCE [LARGE SCALE GENOMIC DNA]</scope>
    <source>
        <strain evidence="2 3">F</strain>
    </source>
</reference>
<dbReference type="EMBL" id="KZ613960">
    <property type="protein sequence ID" value="PMD31985.1"/>
    <property type="molecule type" value="Genomic_DNA"/>
</dbReference>
<keyword evidence="3" id="KW-1185">Reference proteome</keyword>
<dbReference type="PANTHER" id="PTHR33112:SF1">
    <property type="entry name" value="HETEROKARYON INCOMPATIBILITY DOMAIN-CONTAINING PROTEIN"/>
    <property type="match status" value="1"/>
</dbReference>
<feature type="non-terminal residue" evidence="2">
    <location>
        <position position="291"/>
    </location>
</feature>
<dbReference type="PANTHER" id="PTHR33112">
    <property type="entry name" value="DOMAIN PROTEIN, PUTATIVE-RELATED"/>
    <property type="match status" value="1"/>
</dbReference>
<evidence type="ECO:0000259" key="1">
    <source>
        <dbReference type="Pfam" id="PF06985"/>
    </source>
</evidence>
<evidence type="ECO:0000313" key="3">
    <source>
        <dbReference type="Proteomes" id="UP000235786"/>
    </source>
</evidence>
<gene>
    <name evidence="2" type="ORF">L207DRAFT_379704</name>
</gene>
<dbReference type="Proteomes" id="UP000235786">
    <property type="component" value="Unassembled WGS sequence"/>
</dbReference>
<accession>A0A2J6R0E2</accession>
<dbReference type="InterPro" id="IPR010730">
    <property type="entry name" value="HET"/>
</dbReference>
<evidence type="ECO:0000313" key="2">
    <source>
        <dbReference type="EMBL" id="PMD31985.1"/>
    </source>
</evidence>
<protein>
    <submittedName>
        <fullName evidence="2">HET-domain-containing protein</fullName>
    </submittedName>
</protein>
<feature type="domain" description="Heterokaryon incompatibility" evidence="1">
    <location>
        <begin position="48"/>
        <end position="181"/>
    </location>
</feature>
<dbReference type="Pfam" id="PF06985">
    <property type="entry name" value="HET"/>
    <property type="match status" value="1"/>
</dbReference>
<name>A0A2J6R0E2_HYAVF</name>
<dbReference type="STRING" id="1149755.A0A2J6R0E2"/>
<dbReference type="AlphaFoldDB" id="A0A2J6R0E2"/>
<sequence>FELLRSWLRLCNEMHTTSCVAKGSPPVPFMKLIDCNTGTIVPAANHPYVTLSYRWGPSSGSTEYLESLPKEVPSTIRDSITVTRKLGFRYLWIDRYCINQLIPDEVSAQICKMDLIYQNSEVTIVALGEDPTYGLPGVRERRRLVQGCVQAGRQLLVSSLMDPRYHIQSSTWSNRGWTYQEALLSRRRLVFTDEQVYYECYGMYCCEALDLPLRRMHTQSLQVFKKPFCDGDNIGQFPRGVGSSPWEVLSRIEEYSAKSLTNPSDILNGILGIIRAYERRTDGIRHLFGVP</sequence>